<dbReference type="GO" id="GO:0046872">
    <property type="term" value="F:metal ion binding"/>
    <property type="evidence" value="ECO:0007669"/>
    <property type="project" value="UniProtKB-KW"/>
</dbReference>
<evidence type="ECO:0000259" key="5">
    <source>
        <dbReference type="PROSITE" id="PS50023"/>
    </source>
</evidence>
<evidence type="ECO:0000313" key="7">
    <source>
        <dbReference type="Proteomes" id="UP000271098"/>
    </source>
</evidence>
<dbReference type="Gene3D" id="2.10.110.10">
    <property type="entry name" value="Cysteine Rich Protein"/>
    <property type="match status" value="1"/>
</dbReference>
<evidence type="ECO:0000313" key="6">
    <source>
        <dbReference type="EMBL" id="VDN28586.1"/>
    </source>
</evidence>
<keyword evidence="2 4" id="KW-0862">Zinc</keyword>
<dbReference type="WBParaSite" id="GPUH_0001682701-mRNA-1">
    <property type="protein sequence ID" value="GPUH_0001682701-mRNA-1"/>
    <property type="gene ID" value="GPUH_0001682701"/>
</dbReference>
<gene>
    <name evidence="6" type="ORF">GPUH_LOCUS16807</name>
</gene>
<feature type="domain" description="LIM zinc-binding" evidence="5">
    <location>
        <begin position="12"/>
        <end position="74"/>
    </location>
</feature>
<keyword evidence="3 4" id="KW-0440">LIM domain</keyword>
<dbReference type="InterPro" id="IPR001781">
    <property type="entry name" value="Znf_LIM"/>
</dbReference>
<proteinExistence type="predicted"/>
<evidence type="ECO:0000256" key="4">
    <source>
        <dbReference type="PROSITE-ProRule" id="PRU00125"/>
    </source>
</evidence>
<dbReference type="EMBL" id="UYRT01084261">
    <property type="protein sequence ID" value="VDN28586.1"/>
    <property type="molecule type" value="Genomic_DNA"/>
</dbReference>
<organism evidence="8">
    <name type="scientific">Gongylonema pulchrum</name>
    <dbReference type="NCBI Taxonomy" id="637853"/>
    <lineage>
        <taxon>Eukaryota</taxon>
        <taxon>Metazoa</taxon>
        <taxon>Ecdysozoa</taxon>
        <taxon>Nematoda</taxon>
        <taxon>Chromadorea</taxon>
        <taxon>Rhabditida</taxon>
        <taxon>Spirurina</taxon>
        <taxon>Spiruromorpha</taxon>
        <taxon>Spiruroidea</taxon>
        <taxon>Gongylonematidae</taxon>
        <taxon>Gongylonema</taxon>
    </lineage>
</organism>
<keyword evidence="7" id="KW-1185">Reference proteome</keyword>
<keyword evidence="1 4" id="KW-0479">Metal-binding</keyword>
<dbReference type="Proteomes" id="UP000271098">
    <property type="component" value="Unassembled WGS sequence"/>
</dbReference>
<dbReference type="AlphaFoldDB" id="A0A183E764"/>
<evidence type="ECO:0000256" key="2">
    <source>
        <dbReference type="ARBA" id="ARBA00022833"/>
    </source>
</evidence>
<evidence type="ECO:0000313" key="8">
    <source>
        <dbReference type="WBParaSite" id="GPUH_0001682701-mRNA-1"/>
    </source>
</evidence>
<dbReference type="CDD" id="cd08368">
    <property type="entry name" value="LIM"/>
    <property type="match status" value="1"/>
</dbReference>
<name>A0A183E764_9BILA</name>
<dbReference type="Pfam" id="PF00412">
    <property type="entry name" value="LIM"/>
    <property type="match status" value="1"/>
</dbReference>
<dbReference type="OrthoDB" id="25488at2759"/>
<reference evidence="8" key="1">
    <citation type="submission" date="2016-06" db="UniProtKB">
        <authorList>
            <consortium name="WormBaseParasite"/>
        </authorList>
    </citation>
    <scope>IDENTIFICATION</scope>
</reference>
<accession>A0A183E764</accession>
<protein>
    <submittedName>
        <fullName evidence="8">LIM zinc-binding domain-containing protein</fullName>
    </submittedName>
</protein>
<evidence type="ECO:0000256" key="3">
    <source>
        <dbReference type="ARBA" id="ARBA00023038"/>
    </source>
</evidence>
<reference evidence="6 7" key="2">
    <citation type="submission" date="2018-11" db="EMBL/GenBank/DDBJ databases">
        <authorList>
            <consortium name="Pathogen Informatics"/>
        </authorList>
    </citation>
    <scope>NUCLEOTIDE SEQUENCE [LARGE SCALE GENOMIC DNA]</scope>
</reference>
<dbReference type="SMART" id="SM00132">
    <property type="entry name" value="LIM"/>
    <property type="match status" value="1"/>
</dbReference>
<sequence length="130" mass="15005">MLLLASSMLRRGRCAKCGEPLVNEEAILARGRLYHVHHLCCDYCTTRVCYIDDSFVVDGTKLACLRCFDKISPKCHKCKHSIVDEYALHVLDEEFFEDKDGRPLDRDCLWGQVLMDHIVRDVDNIVPSKY</sequence>
<dbReference type="PROSITE" id="PS50023">
    <property type="entry name" value="LIM_DOMAIN_2"/>
    <property type="match status" value="1"/>
</dbReference>
<evidence type="ECO:0000256" key="1">
    <source>
        <dbReference type="ARBA" id="ARBA00022723"/>
    </source>
</evidence>